<accession>A0A0R1RQ24</accession>
<gene>
    <name evidence="1" type="ORF">FD35_GL002078</name>
</gene>
<dbReference type="Pfam" id="PF08757">
    <property type="entry name" value="CotH"/>
    <property type="match status" value="1"/>
</dbReference>
<dbReference type="EMBL" id="AZFF01000004">
    <property type="protein sequence ID" value="KRL56442.1"/>
    <property type="molecule type" value="Genomic_DNA"/>
</dbReference>
<protein>
    <submittedName>
        <fullName evidence="1">Spore coat protein CotH</fullName>
    </submittedName>
</protein>
<reference evidence="1 2" key="1">
    <citation type="journal article" date="2015" name="Genome Announc.">
        <title>Expanding the biotechnology potential of lactobacilli through comparative genomics of 213 strains and associated genera.</title>
        <authorList>
            <person name="Sun Z."/>
            <person name="Harris H.M."/>
            <person name="McCann A."/>
            <person name="Guo C."/>
            <person name="Argimon S."/>
            <person name="Zhang W."/>
            <person name="Yang X."/>
            <person name="Jeffery I.B."/>
            <person name="Cooney J.C."/>
            <person name="Kagawa T.F."/>
            <person name="Liu W."/>
            <person name="Song Y."/>
            <person name="Salvetti E."/>
            <person name="Wrobel A."/>
            <person name="Rasinkangas P."/>
            <person name="Parkhill J."/>
            <person name="Rea M.C."/>
            <person name="O'Sullivan O."/>
            <person name="Ritari J."/>
            <person name="Douillard F.P."/>
            <person name="Paul Ross R."/>
            <person name="Yang R."/>
            <person name="Briner A.E."/>
            <person name="Felis G.E."/>
            <person name="de Vos W.M."/>
            <person name="Barrangou R."/>
            <person name="Klaenhammer T.R."/>
            <person name="Caufield P.W."/>
            <person name="Cui Y."/>
            <person name="Zhang H."/>
            <person name="O'Toole P.W."/>
        </authorList>
    </citation>
    <scope>NUCLEOTIDE SEQUENCE [LARGE SCALE GENOMIC DNA]</scope>
    <source>
        <strain evidence="1 2">DSM 15814</strain>
    </source>
</reference>
<dbReference type="STRING" id="1114972.FD35_GL002078"/>
<organism evidence="1 2">
    <name type="scientific">Furfurilactobacillus rossiae DSM 15814</name>
    <dbReference type="NCBI Taxonomy" id="1114972"/>
    <lineage>
        <taxon>Bacteria</taxon>
        <taxon>Bacillati</taxon>
        <taxon>Bacillota</taxon>
        <taxon>Bacilli</taxon>
        <taxon>Lactobacillales</taxon>
        <taxon>Lactobacillaceae</taxon>
        <taxon>Furfurilactobacillus</taxon>
    </lineage>
</organism>
<dbReference type="RefSeq" id="WP_017262732.1">
    <property type="nucleotide sequence ID" value="NZ_AZFF01000004.1"/>
</dbReference>
<proteinExistence type="predicted"/>
<sequence>MDNTVDTSQLATSVKTLPELHLTGDLTGMSHDVYKNLSFDFKLNDGRDISGFAKIKWQGDGSLRWDKKSYKFKAYEDEACKTKLKFKPLADWAENSDFNLKANYMDITHARNITNAALFADMTATRQHVNDELAQAINFGEIQGFPIRLWINDKFNGVYTFNTGKNGTLLNMSKDNKNHAAVEAAQFNDTTAFKADTAKFDNSDFSVEFPDALSDPLKTSFENLMKFAHNSSIFDFRAHQDEYINIESVIDFGIFANVIDDTDMEVKNAMYVTYDGTHWTMVPYDLDTSWQLQWDGKSLQPIDQDLFDFQGNQLLYKAFAANQDLVYKRYRELRQTVLRGDNVINHIKQFMQSVGEPNYENDLKTWPDLPSEKLTGMSQLQYDISKRLALIDDQIERHFGGGQKLATPNFVKNSDFKYDLSDWKVYGNFYRTTFSTSVNNGSMGAGYSRTGIDEGVWNLIVSTPIPISNPDNPPVVSFGGKIMIPDDVPLAEDDTILISLHFLDANERRVNDGVTLVADHSQLNCQQFLKAEGIQIPKGTVNVHMEFAFNKNGHAILTRPQINFTPTLGEYVSGD</sequence>
<evidence type="ECO:0000313" key="1">
    <source>
        <dbReference type="EMBL" id="KRL56442.1"/>
    </source>
</evidence>
<dbReference type="InterPro" id="IPR014867">
    <property type="entry name" value="Spore_coat_CotH_CotH2/3/7"/>
</dbReference>
<evidence type="ECO:0000313" key="2">
    <source>
        <dbReference type="Proteomes" id="UP000051999"/>
    </source>
</evidence>
<keyword evidence="2" id="KW-1185">Reference proteome</keyword>
<dbReference type="PATRIC" id="fig|1114972.6.peg.2123"/>
<dbReference type="Proteomes" id="UP000051999">
    <property type="component" value="Unassembled WGS sequence"/>
</dbReference>
<keyword evidence="1" id="KW-0946">Virion</keyword>
<name>A0A0R1RQ24_9LACO</name>
<comment type="caution">
    <text evidence="1">The sequence shown here is derived from an EMBL/GenBank/DDBJ whole genome shotgun (WGS) entry which is preliminary data.</text>
</comment>
<dbReference type="eggNOG" id="COG5337">
    <property type="taxonomic scope" value="Bacteria"/>
</dbReference>
<keyword evidence="1" id="KW-0167">Capsid protein</keyword>
<dbReference type="AlphaFoldDB" id="A0A0R1RQ24"/>